<organism evidence="20 21">
    <name type="scientific">Nitrospina watsonii</name>
    <dbReference type="NCBI Taxonomy" id="1323948"/>
    <lineage>
        <taxon>Bacteria</taxon>
        <taxon>Pseudomonadati</taxon>
        <taxon>Nitrospinota/Tectimicrobiota group</taxon>
        <taxon>Nitrospinota</taxon>
        <taxon>Nitrospinia</taxon>
        <taxon>Nitrospinales</taxon>
        <taxon>Nitrospinaceae</taxon>
        <taxon>Nitrospina</taxon>
    </lineage>
</organism>
<protein>
    <recommendedName>
        <fullName evidence="7 18">Phosphatidate cytidylyltransferase</fullName>
        <ecNumber evidence="6 18">2.7.7.41</ecNumber>
    </recommendedName>
</protein>
<evidence type="ECO:0000256" key="19">
    <source>
        <dbReference type="SAM" id="Phobius"/>
    </source>
</evidence>
<evidence type="ECO:0000256" key="9">
    <source>
        <dbReference type="ARBA" id="ARBA00022516"/>
    </source>
</evidence>
<evidence type="ECO:0000256" key="7">
    <source>
        <dbReference type="ARBA" id="ARBA00019373"/>
    </source>
</evidence>
<sequence length="266" mass="28762">MKRILSALVLIPVVLGIVQYGSQELFSILVLGAVVAGWFEYSRMLDAMGTPGFHKLGLALCVLLTLCFYINGLYLVWLAAAPLVLLLHALTQGPILKHNLDQTGYTFLGVGYVAALMSFFILIRGLEPGHFMIYFLFLVIWGSDTAAYYVGRSIGKTRLAPEISPGKTVEGSLGGLLGGVLGALIAKYGFWHELALNHCLIMALFCGIIGQFGDLVESMFKRAAGVKDSGTLIPGHGGVLDRLDSLMFAGPAFYCYEILIRSPLPV</sequence>
<dbReference type="InterPro" id="IPR000374">
    <property type="entry name" value="PC_trans"/>
</dbReference>
<keyword evidence="9" id="KW-0444">Lipid biosynthesis</keyword>
<dbReference type="EMBL" id="OX336137">
    <property type="protein sequence ID" value="CAI2716943.1"/>
    <property type="molecule type" value="Genomic_DNA"/>
</dbReference>
<dbReference type="RefSeq" id="WP_282009925.1">
    <property type="nucleotide sequence ID" value="NZ_OX336137.1"/>
</dbReference>
<keyword evidence="14" id="KW-0443">Lipid metabolism</keyword>
<dbReference type="Proteomes" id="UP001157733">
    <property type="component" value="Chromosome"/>
</dbReference>
<proteinExistence type="inferred from homology"/>
<keyword evidence="12 18" id="KW-0548">Nucleotidyltransferase</keyword>
<evidence type="ECO:0000256" key="17">
    <source>
        <dbReference type="ARBA" id="ARBA00023264"/>
    </source>
</evidence>
<evidence type="ECO:0000256" key="3">
    <source>
        <dbReference type="ARBA" id="ARBA00005119"/>
    </source>
</evidence>
<evidence type="ECO:0000256" key="15">
    <source>
        <dbReference type="ARBA" id="ARBA00023136"/>
    </source>
</evidence>
<comment type="subcellular location">
    <subcellularLocation>
        <location evidence="2">Cell membrane</location>
        <topology evidence="2">Multi-pass membrane protein</topology>
    </subcellularLocation>
</comment>
<comment type="catalytic activity">
    <reaction evidence="1 18">
        <text>a 1,2-diacyl-sn-glycero-3-phosphate + CTP + H(+) = a CDP-1,2-diacyl-sn-glycerol + diphosphate</text>
        <dbReference type="Rhea" id="RHEA:16229"/>
        <dbReference type="ChEBI" id="CHEBI:15378"/>
        <dbReference type="ChEBI" id="CHEBI:33019"/>
        <dbReference type="ChEBI" id="CHEBI:37563"/>
        <dbReference type="ChEBI" id="CHEBI:58332"/>
        <dbReference type="ChEBI" id="CHEBI:58608"/>
        <dbReference type="EC" id="2.7.7.41"/>
    </reaction>
</comment>
<evidence type="ECO:0000256" key="2">
    <source>
        <dbReference type="ARBA" id="ARBA00004651"/>
    </source>
</evidence>
<evidence type="ECO:0000256" key="18">
    <source>
        <dbReference type="RuleBase" id="RU003938"/>
    </source>
</evidence>
<reference evidence="20 21" key="1">
    <citation type="submission" date="2022-09" db="EMBL/GenBank/DDBJ databases">
        <authorList>
            <person name="Kop L."/>
        </authorList>
    </citation>
    <scope>NUCLEOTIDE SEQUENCE [LARGE SCALE GENOMIC DNA]</scope>
    <source>
        <strain evidence="20 21">347</strain>
    </source>
</reference>
<evidence type="ECO:0000256" key="10">
    <source>
        <dbReference type="ARBA" id="ARBA00022679"/>
    </source>
</evidence>
<evidence type="ECO:0000313" key="20">
    <source>
        <dbReference type="EMBL" id="CAI2716943.1"/>
    </source>
</evidence>
<dbReference type="EC" id="2.7.7.41" evidence="6 18"/>
<feature type="transmembrane region" description="Helical" evidence="19">
    <location>
        <begin position="195"/>
        <end position="213"/>
    </location>
</feature>
<feature type="transmembrane region" description="Helical" evidence="19">
    <location>
        <begin position="26"/>
        <end position="41"/>
    </location>
</feature>
<evidence type="ECO:0000256" key="1">
    <source>
        <dbReference type="ARBA" id="ARBA00001698"/>
    </source>
</evidence>
<feature type="transmembrane region" description="Helical" evidence="19">
    <location>
        <begin position="103"/>
        <end position="125"/>
    </location>
</feature>
<evidence type="ECO:0000256" key="13">
    <source>
        <dbReference type="ARBA" id="ARBA00022989"/>
    </source>
</evidence>
<evidence type="ECO:0000256" key="12">
    <source>
        <dbReference type="ARBA" id="ARBA00022695"/>
    </source>
</evidence>
<evidence type="ECO:0000313" key="21">
    <source>
        <dbReference type="Proteomes" id="UP001157733"/>
    </source>
</evidence>
<evidence type="ECO:0000256" key="6">
    <source>
        <dbReference type="ARBA" id="ARBA00012487"/>
    </source>
</evidence>
<feature type="transmembrane region" description="Helical" evidence="19">
    <location>
        <begin position="171"/>
        <end position="189"/>
    </location>
</feature>
<keyword evidence="13 19" id="KW-1133">Transmembrane helix</keyword>
<keyword evidence="15 19" id="KW-0472">Membrane</keyword>
<feature type="transmembrane region" description="Helical" evidence="19">
    <location>
        <begin position="53"/>
        <end position="71"/>
    </location>
</feature>
<gene>
    <name evidence="20" type="ORF">NSPWAT_0083</name>
</gene>
<evidence type="ECO:0000256" key="8">
    <source>
        <dbReference type="ARBA" id="ARBA00022475"/>
    </source>
</evidence>
<dbReference type="PANTHER" id="PTHR46382:SF1">
    <property type="entry name" value="PHOSPHATIDATE CYTIDYLYLTRANSFERASE"/>
    <property type="match status" value="1"/>
</dbReference>
<evidence type="ECO:0000256" key="16">
    <source>
        <dbReference type="ARBA" id="ARBA00023209"/>
    </source>
</evidence>
<keyword evidence="8" id="KW-1003">Cell membrane</keyword>
<name>A0ABM9H9Z2_9BACT</name>
<evidence type="ECO:0000256" key="5">
    <source>
        <dbReference type="ARBA" id="ARBA00010185"/>
    </source>
</evidence>
<keyword evidence="10 18" id="KW-0808">Transferase</keyword>
<accession>A0ABM9H9Z2</accession>
<dbReference type="PROSITE" id="PS01315">
    <property type="entry name" value="CDS"/>
    <property type="match status" value="1"/>
</dbReference>
<comment type="similarity">
    <text evidence="5 18">Belongs to the CDS family.</text>
</comment>
<evidence type="ECO:0000256" key="14">
    <source>
        <dbReference type="ARBA" id="ARBA00023098"/>
    </source>
</evidence>
<dbReference type="GO" id="GO:0004605">
    <property type="term" value="F:phosphatidate cytidylyltransferase activity"/>
    <property type="evidence" value="ECO:0007669"/>
    <property type="project" value="UniProtKB-EC"/>
</dbReference>
<comment type="pathway">
    <text evidence="4">Lipid metabolism.</text>
</comment>
<keyword evidence="16" id="KW-0594">Phospholipid biosynthesis</keyword>
<feature type="transmembrane region" description="Helical" evidence="19">
    <location>
        <begin position="131"/>
        <end position="150"/>
    </location>
</feature>
<dbReference type="Pfam" id="PF01148">
    <property type="entry name" value="CTP_transf_1"/>
    <property type="match status" value="1"/>
</dbReference>
<keyword evidence="11 18" id="KW-0812">Transmembrane</keyword>
<dbReference type="PANTHER" id="PTHR46382">
    <property type="entry name" value="PHOSPHATIDATE CYTIDYLYLTRANSFERASE"/>
    <property type="match status" value="1"/>
</dbReference>
<evidence type="ECO:0000256" key="11">
    <source>
        <dbReference type="ARBA" id="ARBA00022692"/>
    </source>
</evidence>
<keyword evidence="21" id="KW-1185">Reference proteome</keyword>
<comment type="pathway">
    <text evidence="3 18">Phospholipid metabolism; CDP-diacylglycerol biosynthesis; CDP-diacylglycerol from sn-glycerol 3-phosphate: step 3/3.</text>
</comment>
<keyword evidence="17" id="KW-1208">Phospholipid metabolism</keyword>
<evidence type="ECO:0000256" key="4">
    <source>
        <dbReference type="ARBA" id="ARBA00005189"/>
    </source>
</evidence>